<comment type="caution">
    <text evidence="1">The sequence shown here is derived from an EMBL/GenBank/DDBJ whole genome shotgun (WGS) entry which is preliminary data.</text>
</comment>
<protein>
    <submittedName>
        <fullName evidence="1">Uncharacterized protein</fullName>
    </submittedName>
</protein>
<sequence length="49" mass="5911">MKKNDVKKFIIEKHNYERFIEGFKERFAEELVKEGNEDALRALLEVLEL</sequence>
<name>A0A0F9S9E9_9ZZZZ</name>
<gene>
    <name evidence="1" type="ORF">LCGC14_0547840</name>
</gene>
<evidence type="ECO:0000313" key="1">
    <source>
        <dbReference type="EMBL" id="KKN58877.1"/>
    </source>
</evidence>
<dbReference type="AlphaFoldDB" id="A0A0F9S9E9"/>
<accession>A0A0F9S9E9</accession>
<dbReference type="EMBL" id="LAZR01000746">
    <property type="protein sequence ID" value="KKN58877.1"/>
    <property type="molecule type" value="Genomic_DNA"/>
</dbReference>
<reference evidence="1" key="1">
    <citation type="journal article" date="2015" name="Nature">
        <title>Complex archaea that bridge the gap between prokaryotes and eukaryotes.</title>
        <authorList>
            <person name="Spang A."/>
            <person name="Saw J.H."/>
            <person name="Jorgensen S.L."/>
            <person name="Zaremba-Niedzwiedzka K."/>
            <person name="Martijn J."/>
            <person name="Lind A.E."/>
            <person name="van Eijk R."/>
            <person name="Schleper C."/>
            <person name="Guy L."/>
            <person name="Ettema T.J."/>
        </authorList>
    </citation>
    <scope>NUCLEOTIDE SEQUENCE</scope>
</reference>
<proteinExistence type="predicted"/>
<organism evidence="1">
    <name type="scientific">marine sediment metagenome</name>
    <dbReference type="NCBI Taxonomy" id="412755"/>
    <lineage>
        <taxon>unclassified sequences</taxon>
        <taxon>metagenomes</taxon>
        <taxon>ecological metagenomes</taxon>
    </lineage>
</organism>